<dbReference type="SUPFAM" id="SSF64288">
    <property type="entry name" value="Chorismate lyase-like"/>
    <property type="match status" value="1"/>
</dbReference>
<evidence type="ECO:0000256" key="2">
    <source>
        <dbReference type="ARBA" id="ARBA00023125"/>
    </source>
</evidence>
<protein>
    <submittedName>
        <fullName evidence="5">UbiC transcription regulator-associated domain protein</fullName>
    </submittedName>
</protein>
<dbReference type="Proteomes" id="UP000070383">
    <property type="component" value="Unassembled WGS sequence"/>
</dbReference>
<dbReference type="SMART" id="SM00345">
    <property type="entry name" value="HTH_GNTR"/>
    <property type="match status" value="1"/>
</dbReference>
<dbReference type="AlphaFoldDB" id="A0A133KFW7"/>
<dbReference type="PRINTS" id="PR00035">
    <property type="entry name" value="HTHGNTR"/>
</dbReference>
<dbReference type="InterPro" id="IPR000524">
    <property type="entry name" value="Tscrpt_reg_HTH_GntR"/>
</dbReference>
<dbReference type="SMART" id="SM00866">
    <property type="entry name" value="UTRA"/>
    <property type="match status" value="1"/>
</dbReference>
<feature type="domain" description="HTH gntR-type" evidence="4">
    <location>
        <begin position="3"/>
        <end position="69"/>
    </location>
</feature>
<evidence type="ECO:0000256" key="3">
    <source>
        <dbReference type="ARBA" id="ARBA00023163"/>
    </source>
</evidence>
<name>A0A133KFW7_9FIRM</name>
<dbReference type="Gene3D" id="1.10.10.10">
    <property type="entry name" value="Winged helix-like DNA-binding domain superfamily/Winged helix DNA-binding domain"/>
    <property type="match status" value="1"/>
</dbReference>
<proteinExistence type="predicted"/>
<evidence type="ECO:0000256" key="1">
    <source>
        <dbReference type="ARBA" id="ARBA00023015"/>
    </source>
</evidence>
<dbReference type="Pfam" id="PF07702">
    <property type="entry name" value="UTRA"/>
    <property type="match status" value="1"/>
</dbReference>
<accession>A0A133KFW7</accession>
<dbReference type="PROSITE" id="PS50949">
    <property type="entry name" value="HTH_GNTR"/>
    <property type="match status" value="1"/>
</dbReference>
<dbReference type="STRING" id="33036.HMPREF3200_00777"/>
<evidence type="ECO:0000313" key="6">
    <source>
        <dbReference type="Proteomes" id="UP000070383"/>
    </source>
</evidence>
<dbReference type="InterPro" id="IPR011663">
    <property type="entry name" value="UTRA"/>
</dbReference>
<reference evidence="6" key="1">
    <citation type="submission" date="2016-01" db="EMBL/GenBank/DDBJ databases">
        <authorList>
            <person name="Mitreva M."/>
            <person name="Pepin K.H."/>
            <person name="Mihindukulasuriya K.A."/>
            <person name="Fulton R."/>
            <person name="Fronick C."/>
            <person name="O'Laughlin M."/>
            <person name="Miner T."/>
            <person name="Herter B."/>
            <person name="Rosa B.A."/>
            <person name="Cordes M."/>
            <person name="Tomlinson C."/>
            <person name="Wollam A."/>
            <person name="Palsikar V.B."/>
            <person name="Mardis E.R."/>
            <person name="Wilson R.K."/>
        </authorList>
    </citation>
    <scope>NUCLEOTIDE SEQUENCE [LARGE SCALE GENOMIC DNA]</scope>
    <source>
        <strain evidence="6">MJR8151</strain>
    </source>
</reference>
<dbReference type="Pfam" id="PF00392">
    <property type="entry name" value="GntR"/>
    <property type="match status" value="1"/>
</dbReference>
<dbReference type="GO" id="GO:0003677">
    <property type="term" value="F:DNA binding"/>
    <property type="evidence" value="ECO:0007669"/>
    <property type="project" value="UniProtKB-KW"/>
</dbReference>
<keyword evidence="2" id="KW-0238">DNA-binding</keyword>
<dbReference type="InterPro" id="IPR028978">
    <property type="entry name" value="Chorismate_lyase_/UTRA_dom_sf"/>
</dbReference>
<dbReference type="GO" id="GO:0045892">
    <property type="term" value="P:negative regulation of DNA-templated transcription"/>
    <property type="evidence" value="ECO:0007669"/>
    <property type="project" value="TreeGrafter"/>
</dbReference>
<dbReference type="InterPro" id="IPR036388">
    <property type="entry name" value="WH-like_DNA-bd_sf"/>
</dbReference>
<evidence type="ECO:0000313" key="5">
    <source>
        <dbReference type="EMBL" id="KWZ78415.1"/>
    </source>
</evidence>
<dbReference type="InterPro" id="IPR036390">
    <property type="entry name" value="WH_DNA-bd_sf"/>
</dbReference>
<dbReference type="PATRIC" id="fig|33036.3.peg.772"/>
<evidence type="ECO:0000259" key="4">
    <source>
        <dbReference type="PROSITE" id="PS50949"/>
    </source>
</evidence>
<dbReference type="Gene3D" id="3.40.1410.10">
    <property type="entry name" value="Chorismate lyase-like"/>
    <property type="match status" value="1"/>
</dbReference>
<dbReference type="GO" id="GO:0003700">
    <property type="term" value="F:DNA-binding transcription factor activity"/>
    <property type="evidence" value="ECO:0007669"/>
    <property type="project" value="InterPro"/>
</dbReference>
<organism evidence="5 6">
    <name type="scientific">Anaerococcus tetradius</name>
    <dbReference type="NCBI Taxonomy" id="33036"/>
    <lineage>
        <taxon>Bacteria</taxon>
        <taxon>Bacillati</taxon>
        <taxon>Bacillota</taxon>
        <taxon>Tissierellia</taxon>
        <taxon>Tissierellales</taxon>
        <taxon>Peptoniphilaceae</taxon>
        <taxon>Anaerococcus</taxon>
    </lineage>
</organism>
<keyword evidence="6" id="KW-1185">Reference proteome</keyword>
<dbReference type="SUPFAM" id="SSF46785">
    <property type="entry name" value="Winged helix' DNA-binding domain"/>
    <property type="match status" value="1"/>
</dbReference>
<dbReference type="CDD" id="cd07377">
    <property type="entry name" value="WHTH_GntR"/>
    <property type="match status" value="1"/>
</dbReference>
<comment type="caution">
    <text evidence="5">The sequence shown here is derived from an EMBL/GenBank/DDBJ whole genome shotgun (WGS) entry which is preliminary data.</text>
</comment>
<sequence length="235" mass="27234">MKMSLYSELVKDITDKIYTMEKGDKIPSERQLCIDYDVSRTTVRNAIRQLVSSGLIIQIQGKGSFVTGKHKLTDNLSNYYSFTQRTIANGMVPKSEILDFRIKKANKDLAKQMQINNADLIIELVRLRLADDEPMMYETTYIPYDRFTNISRELISEKPLYDIFDESNAAIFTVNERFSVSKLNNKIANFLGQNPDAPSLKIIRKSFDFDENLVEYTISYARGDKFYYETSYSPR</sequence>
<dbReference type="PANTHER" id="PTHR44846">
    <property type="entry name" value="MANNOSYL-D-GLYCERATE TRANSPORT/METABOLISM SYSTEM REPRESSOR MNGR-RELATED"/>
    <property type="match status" value="1"/>
</dbReference>
<dbReference type="PANTHER" id="PTHR44846:SF1">
    <property type="entry name" value="MANNOSYL-D-GLYCERATE TRANSPORT_METABOLISM SYSTEM REPRESSOR MNGR-RELATED"/>
    <property type="match status" value="1"/>
</dbReference>
<gene>
    <name evidence="5" type="ORF">HMPREF3200_00777</name>
</gene>
<keyword evidence="3" id="KW-0804">Transcription</keyword>
<keyword evidence="1" id="KW-0805">Transcription regulation</keyword>
<dbReference type="EMBL" id="LRPM01000026">
    <property type="protein sequence ID" value="KWZ78415.1"/>
    <property type="molecule type" value="Genomic_DNA"/>
</dbReference>
<dbReference type="InterPro" id="IPR050679">
    <property type="entry name" value="Bact_HTH_transcr_reg"/>
</dbReference>